<organism evidence="2 3">
    <name type="scientific">Catenaria anguillulae PL171</name>
    <dbReference type="NCBI Taxonomy" id="765915"/>
    <lineage>
        <taxon>Eukaryota</taxon>
        <taxon>Fungi</taxon>
        <taxon>Fungi incertae sedis</taxon>
        <taxon>Blastocladiomycota</taxon>
        <taxon>Blastocladiomycetes</taxon>
        <taxon>Blastocladiales</taxon>
        <taxon>Catenariaceae</taxon>
        <taxon>Catenaria</taxon>
    </lineage>
</organism>
<gene>
    <name evidence="2" type="ORF">BCR44DRAFT_59256</name>
</gene>
<sequence length="106" mass="11508">MVMATKLEFQTLASGKHHMRPSHVRELNEVQYSFRALVCEFANGLKQQSRRASKSNTNSMLKGETRSLAVQSTSVTDALFPRTSPANGPSAATGTRGLVGNTRPMA</sequence>
<feature type="region of interest" description="Disordered" evidence="1">
    <location>
        <begin position="47"/>
        <end position="106"/>
    </location>
</feature>
<dbReference type="EMBL" id="MCFL01000036">
    <property type="protein sequence ID" value="ORZ33366.1"/>
    <property type="molecule type" value="Genomic_DNA"/>
</dbReference>
<accession>A0A1Y2HFL0</accession>
<reference evidence="2 3" key="1">
    <citation type="submission" date="2016-07" db="EMBL/GenBank/DDBJ databases">
        <title>Pervasive Adenine N6-methylation of Active Genes in Fungi.</title>
        <authorList>
            <consortium name="DOE Joint Genome Institute"/>
            <person name="Mondo S.J."/>
            <person name="Dannebaum R.O."/>
            <person name="Kuo R.C."/>
            <person name="Labutti K."/>
            <person name="Haridas S."/>
            <person name="Kuo A."/>
            <person name="Salamov A."/>
            <person name="Ahrendt S.R."/>
            <person name="Lipzen A."/>
            <person name="Sullivan W."/>
            <person name="Andreopoulos W.B."/>
            <person name="Clum A."/>
            <person name="Lindquist E."/>
            <person name="Daum C."/>
            <person name="Ramamoorthy G.K."/>
            <person name="Gryganskyi A."/>
            <person name="Culley D."/>
            <person name="Magnuson J.K."/>
            <person name="James T.Y."/>
            <person name="O'Malley M.A."/>
            <person name="Stajich J.E."/>
            <person name="Spatafora J.W."/>
            <person name="Visel A."/>
            <person name="Grigoriev I.V."/>
        </authorList>
    </citation>
    <scope>NUCLEOTIDE SEQUENCE [LARGE SCALE GENOMIC DNA]</scope>
    <source>
        <strain evidence="2 3">PL171</strain>
    </source>
</reference>
<keyword evidence="3" id="KW-1185">Reference proteome</keyword>
<evidence type="ECO:0000256" key="1">
    <source>
        <dbReference type="SAM" id="MobiDB-lite"/>
    </source>
</evidence>
<protein>
    <submittedName>
        <fullName evidence="2">Uncharacterized protein</fullName>
    </submittedName>
</protein>
<comment type="caution">
    <text evidence="2">The sequence shown here is derived from an EMBL/GenBank/DDBJ whole genome shotgun (WGS) entry which is preliminary data.</text>
</comment>
<dbReference type="Proteomes" id="UP000193411">
    <property type="component" value="Unassembled WGS sequence"/>
</dbReference>
<evidence type="ECO:0000313" key="3">
    <source>
        <dbReference type="Proteomes" id="UP000193411"/>
    </source>
</evidence>
<dbReference type="AlphaFoldDB" id="A0A1Y2HFL0"/>
<proteinExistence type="predicted"/>
<evidence type="ECO:0000313" key="2">
    <source>
        <dbReference type="EMBL" id="ORZ33366.1"/>
    </source>
</evidence>
<name>A0A1Y2HFL0_9FUNG</name>
<feature type="compositionally biased region" description="Polar residues" evidence="1">
    <location>
        <begin position="84"/>
        <end position="93"/>
    </location>
</feature>